<dbReference type="AlphaFoldDB" id="A1ZIA5"/>
<dbReference type="PANTHER" id="PTHR43000">
    <property type="entry name" value="DTDP-D-GLUCOSE 4,6-DEHYDRATASE-RELATED"/>
    <property type="match status" value="1"/>
</dbReference>
<dbReference type="PRINTS" id="PR01713">
    <property type="entry name" value="NUCEPIMERASE"/>
</dbReference>
<dbReference type="Proteomes" id="UP000004095">
    <property type="component" value="Unassembled WGS sequence"/>
</dbReference>
<gene>
    <name evidence="3" type="ORF">M23134_05645</name>
</gene>
<proteinExistence type="inferred from homology"/>
<dbReference type="eggNOG" id="COG0451">
    <property type="taxonomic scope" value="Bacteria"/>
</dbReference>
<sequence length="331" mass="36736">MYNHPFHKNDLSQCVFLITGGAGFIGSNLIEYLLKYNAKEVRVLDNLSTGNYDNIQPFEKHQQFKFIEGDIRDIETCQKACKGVDYISHQAALGSVPRSINDPATTNAVNISGFLNMMIAAKDNHIKGMVYASSSSVYGDSKLLPKQEDKIGHPLSPYAVTKLVNEQYARVFGQVYGLKLIGLRYFNVFGPRQSPKGAYAAVIPLFIQALMDNQPPTIFGDGEQTRDFTFIENVVQANIKAMFATKEAAWGEAYNIGVGGRTSLNELFNILKEKSGKHFSPAYSKPRVGDVRDSLADISKSNNLLGYAPQITIQEGLQLTLDWFKQNTSKV</sequence>
<dbReference type="SUPFAM" id="SSF51735">
    <property type="entry name" value="NAD(P)-binding Rossmann-fold domains"/>
    <property type="match status" value="1"/>
</dbReference>
<dbReference type="EMBL" id="AAWS01000009">
    <property type="protein sequence ID" value="EAY29773.1"/>
    <property type="molecule type" value="Genomic_DNA"/>
</dbReference>
<dbReference type="RefSeq" id="WP_004155557.1">
    <property type="nucleotide sequence ID" value="NZ_AAWS01000009.1"/>
</dbReference>
<evidence type="ECO:0000259" key="2">
    <source>
        <dbReference type="Pfam" id="PF01370"/>
    </source>
</evidence>
<evidence type="ECO:0000313" key="3">
    <source>
        <dbReference type="EMBL" id="EAY29773.1"/>
    </source>
</evidence>
<dbReference type="Pfam" id="PF01370">
    <property type="entry name" value="Epimerase"/>
    <property type="match status" value="1"/>
</dbReference>
<dbReference type="CDD" id="cd05256">
    <property type="entry name" value="UDP_AE_SDR_e"/>
    <property type="match status" value="1"/>
</dbReference>
<comment type="similarity">
    <text evidence="1">Belongs to the NAD(P)-dependent epimerase/dehydratase family.</text>
</comment>
<reference evidence="3 4" key="1">
    <citation type="submission" date="2007-01" db="EMBL/GenBank/DDBJ databases">
        <authorList>
            <person name="Haygood M."/>
            <person name="Podell S."/>
            <person name="Anderson C."/>
            <person name="Hopkinson B."/>
            <person name="Roe K."/>
            <person name="Barbeau K."/>
            <person name="Gaasterland T."/>
            <person name="Ferriera S."/>
            <person name="Johnson J."/>
            <person name="Kravitz S."/>
            <person name="Beeson K."/>
            <person name="Sutton G."/>
            <person name="Rogers Y.-H."/>
            <person name="Friedman R."/>
            <person name="Frazier M."/>
            <person name="Venter J.C."/>
        </authorList>
    </citation>
    <scope>NUCLEOTIDE SEQUENCE [LARGE SCALE GENOMIC DNA]</scope>
    <source>
        <strain evidence="3 4">ATCC 23134</strain>
    </source>
</reference>
<dbReference type="InterPro" id="IPR036291">
    <property type="entry name" value="NAD(P)-bd_dom_sf"/>
</dbReference>
<evidence type="ECO:0000256" key="1">
    <source>
        <dbReference type="ARBA" id="ARBA00007637"/>
    </source>
</evidence>
<feature type="domain" description="NAD-dependent epimerase/dehydratase" evidence="2">
    <location>
        <begin position="17"/>
        <end position="257"/>
    </location>
</feature>
<dbReference type="InterPro" id="IPR001509">
    <property type="entry name" value="Epimerase_deHydtase"/>
</dbReference>
<organism evidence="3 4">
    <name type="scientific">Microscilla marina ATCC 23134</name>
    <dbReference type="NCBI Taxonomy" id="313606"/>
    <lineage>
        <taxon>Bacteria</taxon>
        <taxon>Pseudomonadati</taxon>
        <taxon>Bacteroidota</taxon>
        <taxon>Cytophagia</taxon>
        <taxon>Cytophagales</taxon>
        <taxon>Microscillaceae</taxon>
        <taxon>Microscilla</taxon>
    </lineage>
</organism>
<protein>
    <submittedName>
        <fullName evidence="3">UDP-glucose 4-epimerase</fullName>
    </submittedName>
</protein>
<accession>A1ZIA5</accession>
<dbReference type="OrthoDB" id="9810015at2"/>
<keyword evidence="4" id="KW-1185">Reference proteome</keyword>
<evidence type="ECO:0000313" key="4">
    <source>
        <dbReference type="Proteomes" id="UP000004095"/>
    </source>
</evidence>
<dbReference type="Gene3D" id="3.90.25.10">
    <property type="entry name" value="UDP-galactose 4-epimerase, domain 1"/>
    <property type="match status" value="1"/>
</dbReference>
<dbReference type="Gene3D" id="3.40.50.720">
    <property type="entry name" value="NAD(P)-binding Rossmann-like Domain"/>
    <property type="match status" value="1"/>
</dbReference>
<comment type="caution">
    <text evidence="3">The sequence shown here is derived from an EMBL/GenBank/DDBJ whole genome shotgun (WGS) entry which is preliminary data.</text>
</comment>
<name>A1ZIA5_MICM2</name>